<dbReference type="Proteomes" id="UP000549250">
    <property type="component" value="Unassembled WGS sequence"/>
</dbReference>
<dbReference type="GO" id="GO:0006352">
    <property type="term" value="P:DNA-templated transcription initiation"/>
    <property type="evidence" value="ECO:0007669"/>
    <property type="project" value="InterPro"/>
</dbReference>
<dbReference type="PANTHER" id="PTHR43133">
    <property type="entry name" value="RNA POLYMERASE ECF-TYPE SIGMA FACTO"/>
    <property type="match status" value="1"/>
</dbReference>
<dbReference type="InterPro" id="IPR014284">
    <property type="entry name" value="RNA_pol_sigma-70_dom"/>
</dbReference>
<evidence type="ECO:0000259" key="6">
    <source>
        <dbReference type="Pfam" id="PF08281"/>
    </source>
</evidence>
<dbReference type="InterPro" id="IPR039425">
    <property type="entry name" value="RNA_pol_sigma-70-like"/>
</dbReference>
<dbReference type="NCBIfam" id="TIGR02937">
    <property type="entry name" value="sigma70-ECF"/>
    <property type="match status" value="1"/>
</dbReference>
<dbReference type="SUPFAM" id="SSF88659">
    <property type="entry name" value="Sigma3 and sigma4 domains of RNA polymerase sigma factors"/>
    <property type="match status" value="1"/>
</dbReference>
<evidence type="ECO:0000313" key="7">
    <source>
        <dbReference type="EMBL" id="MBB3102941.1"/>
    </source>
</evidence>
<dbReference type="InterPro" id="IPR007627">
    <property type="entry name" value="RNA_pol_sigma70_r2"/>
</dbReference>
<dbReference type="InterPro" id="IPR013324">
    <property type="entry name" value="RNA_pol_sigma_r3/r4-like"/>
</dbReference>
<evidence type="ECO:0000256" key="2">
    <source>
        <dbReference type="ARBA" id="ARBA00023015"/>
    </source>
</evidence>
<gene>
    <name evidence="7" type="ORF">FHR87_001329</name>
</gene>
<comment type="similarity">
    <text evidence="1">Belongs to the sigma-70 factor family. ECF subfamily.</text>
</comment>
<evidence type="ECO:0000259" key="5">
    <source>
        <dbReference type="Pfam" id="PF04542"/>
    </source>
</evidence>
<protein>
    <submittedName>
        <fullName evidence="7">RNA polymerase sigma-70 factor (ECF subfamily)</fullName>
    </submittedName>
</protein>
<keyword evidence="4" id="KW-0804">Transcription</keyword>
<accession>A0A839T049</accession>
<dbReference type="GO" id="GO:0003677">
    <property type="term" value="F:DNA binding"/>
    <property type="evidence" value="ECO:0007669"/>
    <property type="project" value="InterPro"/>
</dbReference>
<dbReference type="Gene3D" id="1.10.1740.10">
    <property type="match status" value="1"/>
</dbReference>
<dbReference type="Pfam" id="PF08281">
    <property type="entry name" value="Sigma70_r4_2"/>
    <property type="match status" value="1"/>
</dbReference>
<dbReference type="InterPro" id="IPR013249">
    <property type="entry name" value="RNA_pol_sigma70_r4_t2"/>
</dbReference>
<dbReference type="PANTHER" id="PTHR43133:SF63">
    <property type="entry name" value="RNA POLYMERASE SIGMA FACTOR FECI-RELATED"/>
    <property type="match status" value="1"/>
</dbReference>
<sequence>MNYATAITGDRTKAEDIVQEAYIRFHPLGREELESIQQPVAYLYRIVRNLALDLGRSEMREQQRHTAPPDWLIPSMFTTPEQACLRSNELEKLAQALDELPQTSRRALEMHRLEGQTLAQIAEQLQVSLATAHRLVRDALVRLARALPEEIASGDVPRD</sequence>
<feature type="domain" description="RNA polymerase sigma factor 70 region 4 type 2" evidence="6">
    <location>
        <begin position="91"/>
        <end position="143"/>
    </location>
</feature>
<dbReference type="AlphaFoldDB" id="A0A839T049"/>
<dbReference type="SUPFAM" id="SSF88946">
    <property type="entry name" value="Sigma2 domain of RNA polymerase sigma factors"/>
    <property type="match status" value="1"/>
</dbReference>
<dbReference type="InterPro" id="IPR013325">
    <property type="entry name" value="RNA_pol_sigma_r2"/>
</dbReference>
<name>A0A839T049_AZOMA</name>
<reference evidence="7 8" key="1">
    <citation type="submission" date="2020-08" db="EMBL/GenBank/DDBJ databases">
        <title>Genomic Encyclopedia of Type Strains, Phase III (KMG-III): the genomes of soil and plant-associated and newly described type strains.</title>
        <authorList>
            <person name="Whitman W."/>
        </authorList>
    </citation>
    <scope>NUCLEOTIDE SEQUENCE [LARGE SCALE GENOMIC DNA]</scope>
    <source>
        <strain evidence="7 8">CECT 4462</strain>
    </source>
</reference>
<dbReference type="CDD" id="cd06171">
    <property type="entry name" value="Sigma70_r4"/>
    <property type="match status" value="1"/>
</dbReference>
<keyword evidence="3" id="KW-0731">Sigma factor</keyword>
<feature type="domain" description="RNA polymerase sigma-70 region 2" evidence="5">
    <location>
        <begin position="2"/>
        <end position="60"/>
    </location>
</feature>
<evidence type="ECO:0000256" key="1">
    <source>
        <dbReference type="ARBA" id="ARBA00010641"/>
    </source>
</evidence>
<dbReference type="GO" id="GO:0016987">
    <property type="term" value="F:sigma factor activity"/>
    <property type="evidence" value="ECO:0007669"/>
    <property type="project" value="UniProtKB-KW"/>
</dbReference>
<dbReference type="InterPro" id="IPR036388">
    <property type="entry name" value="WH-like_DNA-bd_sf"/>
</dbReference>
<organism evidence="7 8">
    <name type="scientific">Azomonas macrocytogenes</name>
    <name type="common">Azotobacter macrocytogenes</name>
    <dbReference type="NCBI Taxonomy" id="69962"/>
    <lineage>
        <taxon>Bacteria</taxon>
        <taxon>Pseudomonadati</taxon>
        <taxon>Pseudomonadota</taxon>
        <taxon>Gammaproteobacteria</taxon>
        <taxon>Pseudomonadales</taxon>
        <taxon>Pseudomonadaceae</taxon>
        <taxon>Azomonas</taxon>
    </lineage>
</organism>
<keyword evidence="2" id="KW-0805">Transcription regulation</keyword>
<dbReference type="Pfam" id="PF04542">
    <property type="entry name" value="Sigma70_r2"/>
    <property type="match status" value="1"/>
</dbReference>
<dbReference type="EMBL" id="JACHXI010000004">
    <property type="protein sequence ID" value="MBB3102941.1"/>
    <property type="molecule type" value="Genomic_DNA"/>
</dbReference>
<comment type="caution">
    <text evidence="7">The sequence shown here is derived from an EMBL/GenBank/DDBJ whole genome shotgun (WGS) entry which is preliminary data.</text>
</comment>
<dbReference type="Gene3D" id="1.10.10.10">
    <property type="entry name" value="Winged helix-like DNA-binding domain superfamily/Winged helix DNA-binding domain"/>
    <property type="match status" value="1"/>
</dbReference>
<proteinExistence type="inferred from homology"/>
<evidence type="ECO:0000313" key="8">
    <source>
        <dbReference type="Proteomes" id="UP000549250"/>
    </source>
</evidence>
<evidence type="ECO:0000256" key="4">
    <source>
        <dbReference type="ARBA" id="ARBA00023163"/>
    </source>
</evidence>
<keyword evidence="8" id="KW-1185">Reference proteome</keyword>
<evidence type="ECO:0000256" key="3">
    <source>
        <dbReference type="ARBA" id="ARBA00023082"/>
    </source>
</evidence>